<evidence type="ECO:0000259" key="5">
    <source>
        <dbReference type="PROSITE" id="PS50045"/>
    </source>
</evidence>
<protein>
    <recommendedName>
        <fullName evidence="5">Sigma-54 factor interaction domain-containing protein</fullName>
    </recommendedName>
</protein>
<feature type="domain" description="Sigma-54 factor interaction" evidence="5">
    <location>
        <begin position="18"/>
        <end position="247"/>
    </location>
</feature>
<dbReference type="Pfam" id="PF00158">
    <property type="entry name" value="Sigma54_activat"/>
    <property type="match status" value="1"/>
</dbReference>
<dbReference type="InterPro" id="IPR003593">
    <property type="entry name" value="AAA+_ATPase"/>
</dbReference>
<proteinExistence type="predicted"/>
<dbReference type="PROSITE" id="PS00688">
    <property type="entry name" value="SIGMA54_INTERACT_3"/>
    <property type="match status" value="1"/>
</dbReference>
<evidence type="ECO:0000256" key="4">
    <source>
        <dbReference type="ARBA" id="ARBA00023163"/>
    </source>
</evidence>
<accession>X1RMF5</accession>
<dbReference type="SUPFAM" id="SSF52540">
    <property type="entry name" value="P-loop containing nucleoside triphosphate hydrolases"/>
    <property type="match status" value="1"/>
</dbReference>
<dbReference type="Gene3D" id="1.10.8.60">
    <property type="match status" value="1"/>
</dbReference>
<sequence>TSLISGTIGKKDTRKPTIIAKSQKMKDVLNAATKAAETKVTVLLLGESGTGKGLIASYIHWHSSRKDKPFIALNCANIPITLLESELFGYERGAFTGANKTKPGQFELANHGTVFLDEIGATPKETQVKLLRVLEKQEFIRLGGEKTIKVDVRIISATNQNLFKLVQQGEFREDLYYRLNVFPISIPSLREHKEDIIPLTEYYLSEYAKEQGKQVNIIDSDVLQILQNYSWPGNVRELQNITQNALVWCEGEQITLKDLKHVETQLDEEFPESEPSKSYVLPAPFKLKPFSGFVETLTKYFSERNSQGLKRYFVSRSTSKDKCLNAEYLRKSESIIQNIEFLIEKNIIRIPRNLTPRSFKPYMLKNQQFLAGKDSERNLLWHINTMVKAPKVDLYDACCSQLLAEVIVNNIPSEPLIGNYPFKFKIENDIVRPNGNKT</sequence>
<dbReference type="InterPro" id="IPR027417">
    <property type="entry name" value="P-loop_NTPase"/>
</dbReference>
<keyword evidence="3" id="KW-0805">Transcription regulation</keyword>
<dbReference type="PROSITE" id="PS50045">
    <property type="entry name" value="SIGMA54_INTERACT_4"/>
    <property type="match status" value="1"/>
</dbReference>
<dbReference type="Gene3D" id="3.40.50.300">
    <property type="entry name" value="P-loop containing nucleotide triphosphate hydrolases"/>
    <property type="match status" value="1"/>
</dbReference>
<dbReference type="SMART" id="SM00382">
    <property type="entry name" value="AAA"/>
    <property type="match status" value="1"/>
</dbReference>
<comment type="caution">
    <text evidence="6">The sequence shown here is derived from an EMBL/GenBank/DDBJ whole genome shotgun (WGS) entry which is preliminary data.</text>
</comment>
<reference evidence="6" key="1">
    <citation type="journal article" date="2014" name="Front. Microbiol.">
        <title>High frequency of phylogenetically diverse reductive dehalogenase-homologous genes in deep subseafloor sedimentary metagenomes.</title>
        <authorList>
            <person name="Kawai M."/>
            <person name="Futagami T."/>
            <person name="Toyoda A."/>
            <person name="Takaki Y."/>
            <person name="Nishi S."/>
            <person name="Hori S."/>
            <person name="Arai W."/>
            <person name="Tsubouchi T."/>
            <person name="Morono Y."/>
            <person name="Uchiyama I."/>
            <person name="Ito T."/>
            <person name="Fujiyama A."/>
            <person name="Inagaki F."/>
            <person name="Takami H."/>
        </authorList>
    </citation>
    <scope>NUCLEOTIDE SEQUENCE</scope>
    <source>
        <strain evidence="6">Expedition CK06-06</strain>
    </source>
</reference>
<keyword evidence="1" id="KW-0547">Nucleotide-binding</keyword>
<dbReference type="CDD" id="cd00009">
    <property type="entry name" value="AAA"/>
    <property type="match status" value="1"/>
</dbReference>
<evidence type="ECO:0000256" key="2">
    <source>
        <dbReference type="ARBA" id="ARBA00022840"/>
    </source>
</evidence>
<dbReference type="AlphaFoldDB" id="X1RMF5"/>
<organism evidence="6">
    <name type="scientific">marine sediment metagenome</name>
    <dbReference type="NCBI Taxonomy" id="412755"/>
    <lineage>
        <taxon>unclassified sequences</taxon>
        <taxon>metagenomes</taxon>
        <taxon>ecological metagenomes</taxon>
    </lineage>
</organism>
<dbReference type="Pfam" id="PF25601">
    <property type="entry name" value="AAA_lid_14"/>
    <property type="match status" value="1"/>
</dbReference>
<dbReference type="FunFam" id="3.40.50.300:FF:000006">
    <property type="entry name" value="DNA-binding transcriptional regulator NtrC"/>
    <property type="match status" value="1"/>
</dbReference>
<evidence type="ECO:0000256" key="1">
    <source>
        <dbReference type="ARBA" id="ARBA00022741"/>
    </source>
</evidence>
<evidence type="ECO:0000256" key="3">
    <source>
        <dbReference type="ARBA" id="ARBA00023015"/>
    </source>
</evidence>
<dbReference type="EMBL" id="BARW01006869">
    <property type="protein sequence ID" value="GAI81828.1"/>
    <property type="molecule type" value="Genomic_DNA"/>
</dbReference>
<feature type="non-terminal residue" evidence="6">
    <location>
        <position position="438"/>
    </location>
</feature>
<feature type="non-terminal residue" evidence="6">
    <location>
        <position position="1"/>
    </location>
</feature>
<dbReference type="PANTHER" id="PTHR32071">
    <property type="entry name" value="TRANSCRIPTIONAL REGULATORY PROTEIN"/>
    <property type="match status" value="1"/>
</dbReference>
<gene>
    <name evidence="6" type="ORF">S12H4_14407</name>
</gene>
<dbReference type="InterPro" id="IPR058031">
    <property type="entry name" value="AAA_lid_NorR"/>
</dbReference>
<evidence type="ECO:0000313" key="6">
    <source>
        <dbReference type="EMBL" id="GAI81828.1"/>
    </source>
</evidence>
<name>X1RMF5_9ZZZZ</name>
<dbReference type="InterPro" id="IPR025662">
    <property type="entry name" value="Sigma_54_int_dom_ATP-bd_1"/>
</dbReference>
<dbReference type="InterPro" id="IPR025944">
    <property type="entry name" value="Sigma_54_int_dom_CS"/>
</dbReference>
<keyword evidence="4" id="KW-0804">Transcription</keyword>
<dbReference type="GO" id="GO:0005524">
    <property type="term" value="F:ATP binding"/>
    <property type="evidence" value="ECO:0007669"/>
    <property type="project" value="UniProtKB-KW"/>
</dbReference>
<dbReference type="InterPro" id="IPR002078">
    <property type="entry name" value="Sigma_54_int"/>
</dbReference>
<dbReference type="GO" id="GO:0006355">
    <property type="term" value="P:regulation of DNA-templated transcription"/>
    <property type="evidence" value="ECO:0007669"/>
    <property type="project" value="InterPro"/>
</dbReference>
<keyword evidence="2" id="KW-0067">ATP-binding</keyword>
<dbReference type="PROSITE" id="PS00675">
    <property type="entry name" value="SIGMA54_INTERACT_1"/>
    <property type="match status" value="1"/>
</dbReference>